<gene>
    <name evidence="3" type="ORF">UFOPK4306_00713</name>
</gene>
<dbReference type="InterPro" id="IPR032466">
    <property type="entry name" value="Metal_Hydrolase"/>
</dbReference>
<evidence type="ECO:0000259" key="2">
    <source>
        <dbReference type="Pfam" id="PF01979"/>
    </source>
</evidence>
<dbReference type="GO" id="GO:0016810">
    <property type="term" value="F:hydrolase activity, acting on carbon-nitrogen (but not peptide) bonds"/>
    <property type="evidence" value="ECO:0007669"/>
    <property type="project" value="InterPro"/>
</dbReference>
<evidence type="ECO:0000313" key="3">
    <source>
        <dbReference type="EMBL" id="CAB5057640.1"/>
    </source>
</evidence>
<name>A0A6J7TX49_9ZZZZ</name>
<dbReference type="Gene3D" id="2.30.40.10">
    <property type="entry name" value="Urease, subunit C, domain 1"/>
    <property type="match status" value="1"/>
</dbReference>
<dbReference type="InterPro" id="IPR011059">
    <property type="entry name" value="Metal-dep_hydrolase_composite"/>
</dbReference>
<dbReference type="EMBL" id="CAFBQP010000021">
    <property type="protein sequence ID" value="CAB5057640.1"/>
    <property type="molecule type" value="Genomic_DNA"/>
</dbReference>
<sequence>MAVQTTAITNSFVVTVDPGFRCFSPGSVVFDDRGIRAIGPSGDVVVPAGARVIDGRGRLAVLPGLVDVHSHSSLLKGFSENAQLIDWLPEYQREHQVLTEADAYHACLISYLEALKGGTTTVLDMYRFLPQGARAAEQLGLRVHLVPYAADHPTKKFFETLATTEDLLRECHGAADGRVRCWVGLEHITYCSPEMFRDALKMSERYGVPIHTHTSEQQEEVAAVEAIFGQRPVLQFAQYGILRPGTVLAHCVWLDERELDLVAETGTSVAHCPVSNAKLACGGPLDLTAMRKRGINVGLGTDGSISNNALSQWENMKFGSLLQKNASLDAAALPAAEALRMATIDGARVLGQEREIGSLEVGKQADLITVDLWQPHLMPIAVAEGHEPVLWNLVYAARASDVRSVFVAGREVVAGGRALGVDEDVLLEQVHRQTVDLLVRRSSVRAIPMVAH</sequence>
<accession>A0A6J7TX49</accession>
<dbReference type="CDD" id="cd01298">
    <property type="entry name" value="ATZ_TRZ_like"/>
    <property type="match status" value="1"/>
</dbReference>
<dbReference type="InterPro" id="IPR006680">
    <property type="entry name" value="Amidohydro-rel"/>
</dbReference>
<dbReference type="InterPro" id="IPR050287">
    <property type="entry name" value="MTA/SAH_deaminase"/>
</dbReference>
<dbReference type="Pfam" id="PF01979">
    <property type="entry name" value="Amidohydro_1"/>
    <property type="match status" value="1"/>
</dbReference>
<feature type="domain" description="Amidohydrolase-related" evidence="2">
    <location>
        <begin position="61"/>
        <end position="412"/>
    </location>
</feature>
<keyword evidence="1" id="KW-0378">Hydrolase</keyword>
<dbReference type="SUPFAM" id="SSF51556">
    <property type="entry name" value="Metallo-dependent hydrolases"/>
    <property type="match status" value="1"/>
</dbReference>
<dbReference type="PANTHER" id="PTHR43794:SF11">
    <property type="entry name" value="AMIDOHYDROLASE-RELATED DOMAIN-CONTAINING PROTEIN"/>
    <property type="match status" value="1"/>
</dbReference>
<reference evidence="3" key="1">
    <citation type="submission" date="2020-05" db="EMBL/GenBank/DDBJ databases">
        <authorList>
            <person name="Chiriac C."/>
            <person name="Salcher M."/>
            <person name="Ghai R."/>
            <person name="Kavagutti S V."/>
        </authorList>
    </citation>
    <scope>NUCLEOTIDE SEQUENCE</scope>
</reference>
<dbReference type="PANTHER" id="PTHR43794">
    <property type="entry name" value="AMINOHYDROLASE SSNA-RELATED"/>
    <property type="match status" value="1"/>
</dbReference>
<evidence type="ECO:0000256" key="1">
    <source>
        <dbReference type="ARBA" id="ARBA00022801"/>
    </source>
</evidence>
<protein>
    <submittedName>
        <fullName evidence="3">Unannotated protein</fullName>
    </submittedName>
</protein>
<dbReference type="Gene3D" id="3.20.20.140">
    <property type="entry name" value="Metal-dependent hydrolases"/>
    <property type="match status" value="1"/>
</dbReference>
<dbReference type="AlphaFoldDB" id="A0A6J7TX49"/>
<dbReference type="SUPFAM" id="SSF51338">
    <property type="entry name" value="Composite domain of metallo-dependent hydrolases"/>
    <property type="match status" value="2"/>
</dbReference>
<organism evidence="3">
    <name type="scientific">freshwater metagenome</name>
    <dbReference type="NCBI Taxonomy" id="449393"/>
    <lineage>
        <taxon>unclassified sequences</taxon>
        <taxon>metagenomes</taxon>
        <taxon>ecological metagenomes</taxon>
    </lineage>
</organism>
<proteinExistence type="predicted"/>